<feature type="compositionally biased region" description="Polar residues" evidence="1">
    <location>
        <begin position="7"/>
        <end position="22"/>
    </location>
</feature>
<keyword evidence="3" id="KW-1185">Reference proteome</keyword>
<evidence type="ECO:0000313" key="2">
    <source>
        <dbReference type="EMBL" id="PUU83914.1"/>
    </source>
</evidence>
<name>A0A2T7A858_TUBBO</name>
<dbReference type="EMBL" id="NESQ01000006">
    <property type="protein sequence ID" value="PUU83914.1"/>
    <property type="molecule type" value="Genomic_DNA"/>
</dbReference>
<reference evidence="2 3" key="1">
    <citation type="submission" date="2017-04" db="EMBL/GenBank/DDBJ databases">
        <title>Draft genome sequence of Tuber borchii Vittad., a whitish edible truffle.</title>
        <authorList>
            <consortium name="DOE Joint Genome Institute"/>
            <person name="Murat C."/>
            <person name="Kuo A."/>
            <person name="Barry K.W."/>
            <person name="Clum A."/>
            <person name="Dockter R.B."/>
            <person name="Fauchery L."/>
            <person name="Iotti M."/>
            <person name="Kohler A."/>
            <person name="Labutti K."/>
            <person name="Lindquist E.A."/>
            <person name="Lipzen A."/>
            <person name="Ohm R.A."/>
            <person name="Wang M."/>
            <person name="Grigoriev I.V."/>
            <person name="Zambonelli A."/>
            <person name="Martin F.M."/>
        </authorList>
    </citation>
    <scope>NUCLEOTIDE SEQUENCE [LARGE SCALE GENOMIC DNA]</scope>
    <source>
        <strain evidence="2 3">Tbo3840</strain>
    </source>
</reference>
<organism evidence="2 3">
    <name type="scientific">Tuber borchii</name>
    <name type="common">White truffle</name>
    <dbReference type="NCBI Taxonomy" id="42251"/>
    <lineage>
        <taxon>Eukaryota</taxon>
        <taxon>Fungi</taxon>
        <taxon>Dikarya</taxon>
        <taxon>Ascomycota</taxon>
        <taxon>Pezizomycotina</taxon>
        <taxon>Pezizomycetes</taxon>
        <taxon>Pezizales</taxon>
        <taxon>Tuberaceae</taxon>
        <taxon>Tuber</taxon>
    </lineage>
</organism>
<evidence type="ECO:0000313" key="3">
    <source>
        <dbReference type="Proteomes" id="UP000244722"/>
    </source>
</evidence>
<gene>
    <name evidence="2" type="ORF">B9Z19DRAFT_1118642</name>
</gene>
<protein>
    <submittedName>
        <fullName evidence="2">Uncharacterized protein</fullName>
    </submittedName>
</protein>
<dbReference type="AlphaFoldDB" id="A0A2T7A858"/>
<accession>A0A2T7A858</accession>
<comment type="caution">
    <text evidence="2">The sequence shown here is derived from an EMBL/GenBank/DDBJ whole genome shotgun (WGS) entry which is preliminary data.</text>
</comment>
<sequence>MNPPTNPFTTLLSPLTKATSTSPYTPLVSTGDIITMSIIGIFPHGVQGAYSPTNISTSTSTAAEVNLYIPNNSLYSTGLMLSQDGRRYVNANGDKVLSVGGEVEVKVLLIRKGGEVGVFHVVCGAVSTAGGRAGTLKREVRMEMGGDGDWELGMVGL</sequence>
<dbReference type="OrthoDB" id="10403671at2759"/>
<dbReference type="Proteomes" id="UP000244722">
    <property type="component" value="Unassembled WGS sequence"/>
</dbReference>
<evidence type="ECO:0000256" key="1">
    <source>
        <dbReference type="SAM" id="MobiDB-lite"/>
    </source>
</evidence>
<feature type="region of interest" description="Disordered" evidence="1">
    <location>
        <begin position="1"/>
        <end position="22"/>
    </location>
</feature>
<proteinExistence type="predicted"/>